<organism evidence="3">
    <name type="scientific">freshwater metagenome</name>
    <dbReference type="NCBI Taxonomy" id="449393"/>
    <lineage>
        <taxon>unclassified sequences</taxon>
        <taxon>metagenomes</taxon>
        <taxon>ecological metagenomes</taxon>
    </lineage>
</organism>
<reference evidence="3" key="1">
    <citation type="submission" date="2020-05" db="EMBL/GenBank/DDBJ databases">
        <authorList>
            <person name="Chiriac C."/>
            <person name="Salcher M."/>
            <person name="Ghai R."/>
            <person name="Kavagutti S V."/>
        </authorList>
    </citation>
    <scope>NUCLEOTIDE SEQUENCE</scope>
</reference>
<dbReference type="AlphaFoldDB" id="A0A6J7RU23"/>
<dbReference type="GO" id="GO:0005829">
    <property type="term" value="C:cytosol"/>
    <property type="evidence" value="ECO:0007669"/>
    <property type="project" value="TreeGrafter"/>
</dbReference>
<dbReference type="InterPro" id="IPR045079">
    <property type="entry name" value="Oxoprolinase-like"/>
</dbReference>
<dbReference type="InterPro" id="IPR003692">
    <property type="entry name" value="Hydantoinase_B"/>
</dbReference>
<protein>
    <submittedName>
        <fullName evidence="3">Unannotated protein</fullName>
    </submittedName>
</protein>
<dbReference type="GO" id="GO:0017168">
    <property type="term" value="F:5-oxoprolinase (ATP-hydrolyzing) activity"/>
    <property type="evidence" value="ECO:0007669"/>
    <property type="project" value="TreeGrafter"/>
</dbReference>
<dbReference type="GO" id="GO:0006749">
    <property type="term" value="P:glutathione metabolic process"/>
    <property type="evidence" value="ECO:0007669"/>
    <property type="project" value="TreeGrafter"/>
</dbReference>
<gene>
    <name evidence="3" type="ORF">UFOPK4173_00705</name>
</gene>
<sequence length="631" mass="68237">MHIDPRTLAAPRERKLPSVAVDPVTSEVIRGEMETVCFEMAVFVSRTATTPILNQSNERNATILDASGRLAALSVGIPQFMLTSTLPVRFALDFLGSDEFRPGDVFVSNDPYHGGGHLPDYNVFAPIFAKERDGSSRMVLIASIQCHHGDTGGAVPGGYNVTANDVWGEGSRWPVVKVVDQGVERRDVLYAMAVNNRLPDHAGDLRAQIGAAQLAVRRLEDMILRHSAQTVEASVDHMIDYASRRFREEVAAWPDGSYSAECFVDHDPLGNPDVRLACTVTVDGENLCIDFTGSDTRQELQAWSTFGNTRGYTVGQIAAMMDPDIPKNEGFFESIELIIPEGCVLNPVANRPVSAGTHHPGAEVGEVIALALQGALPKRAVPQVYKTGIPTVIMGTDPHTGLQFTDHSAEVYAGWCNAAYGMDAWGCQAAAFGNLWKATAEINESLYPHIQWARDYRTDSGGAGEWRGLCGSHYVKEVRVDARVYTYVVGMKYPMPGIAGGLSGEPNKLVLRDGDADEVVVAHTADWLALAAGQRIRYDYGGGGGWGDPLNRDPQAVLDDVLDEYVSHEAAEREYGVVLTGSLDDLSLALDLAQTAALRAERRSKRADSAQTDSAQTDSAQTDSAQTSSAQ</sequence>
<proteinExistence type="predicted"/>
<dbReference type="Pfam" id="PF02538">
    <property type="entry name" value="Hydantoinase_B"/>
    <property type="match status" value="1"/>
</dbReference>
<feature type="domain" description="Hydantoinase B/oxoprolinase" evidence="2">
    <location>
        <begin position="22"/>
        <end position="549"/>
    </location>
</feature>
<evidence type="ECO:0000313" key="3">
    <source>
        <dbReference type="EMBL" id="CAB5031858.1"/>
    </source>
</evidence>
<dbReference type="PANTHER" id="PTHR11365">
    <property type="entry name" value="5-OXOPROLINASE RELATED"/>
    <property type="match status" value="1"/>
</dbReference>
<dbReference type="EMBL" id="CAFBPW010000060">
    <property type="protein sequence ID" value="CAB5031858.1"/>
    <property type="molecule type" value="Genomic_DNA"/>
</dbReference>
<evidence type="ECO:0000259" key="2">
    <source>
        <dbReference type="Pfam" id="PF02538"/>
    </source>
</evidence>
<dbReference type="PANTHER" id="PTHR11365:SF23">
    <property type="entry name" value="HYPOTHETICAL 5-OXOPROLINASE (EUROFUNG)-RELATED"/>
    <property type="match status" value="1"/>
</dbReference>
<feature type="region of interest" description="Disordered" evidence="1">
    <location>
        <begin position="600"/>
        <end position="631"/>
    </location>
</feature>
<feature type="compositionally biased region" description="Low complexity" evidence="1">
    <location>
        <begin position="609"/>
        <end position="631"/>
    </location>
</feature>
<evidence type="ECO:0000256" key="1">
    <source>
        <dbReference type="SAM" id="MobiDB-lite"/>
    </source>
</evidence>
<accession>A0A6J7RU23</accession>
<name>A0A6J7RU23_9ZZZZ</name>